<evidence type="ECO:0000313" key="1">
    <source>
        <dbReference type="EMBL" id="MCM1988473.1"/>
    </source>
</evidence>
<organism evidence="1 2">
    <name type="scientific">Oceanirhabdus seepicola</name>
    <dbReference type="NCBI Taxonomy" id="2828781"/>
    <lineage>
        <taxon>Bacteria</taxon>
        <taxon>Bacillati</taxon>
        <taxon>Bacillota</taxon>
        <taxon>Clostridia</taxon>
        <taxon>Eubacteriales</taxon>
        <taxon>Clostridiaceae</taxon>
        <taxon>Oceanirhabdus</taxon>
    </lineage>
</organism>
<keyword evidence="2" id="KW-1185">Reference proteome</keyword>
<comment type="caution">
    <text evidence="1">The sequence shown here is derived from an EMBL/GenBank/DDBJ whole genome shotgun (WGS) entry which is preliminary data.</text>
</comment>
<protein>
    <recommendedName>
        <fullName evidence="3">Glycosyl hydrolase-like 10 domain-containing protein</fullName>
    </recommendedName>
</protein>
<proteinExistence type="predicted"/>
<dbReference type="EMBL" id="JAGSOJ010000001">
    <property type="protein sequence ID" value="MCM1988473.1"/>
    <property type="molecule type" value="Genomic_DNA"/>
</dbReference>
<dbReference type="AlphaFoldDB" id="A0A9J6NX53"/>
<dbReference type="RefSeq" id="WP_250857339.1">
    <property type="nucleotide sequence ID" value="NZ_JAGSOJ010000001.1"/>
</dbReference>
<accession>A0A9J6NX53</accession>
<evidence type="ECO:0008006" key="3">
    <source>
        <dbReference type="Google" id="ProtNLM"/>
    </source>
</evidence>
<dbReference type="Proteomes" id="UP001056429">
    <property type="component" value="Unassembled WGS sequence"/>
</dbReference>
<reference evidence="1" key="1">
    <citation type="journal article" date="2021" name="mSystems">
        <title>Bacteria and Archaea Synergistically Convert Glycine Betaine to Biogenic Methane in the Formosa Cold Seep of the South China Sea.</title>
        <authorList>
            <person name="Li L."/>
            <person name="Zhang W."/>
            <person name="Zhang S."/>
            <person name="Song L."/>
            <person name="Sun Q."/>
            <person name="Zhang H."/>
            <person name="Xiang H."/>
            <person name="Dong X."/>
        </authorList>
    </citation>
    <scope>NUCLEOTIDE SEQUENCE</scope>
    <source>
        <strain evidence="1">ZWT</strain>
    </source>
</reference>
<name>A0A9J6NX53_9CLOT</name>
<reference evidence="1" key="2">
    <citation type="submission" date="2021-04" db="EMBL/GenBank/DDBJ databases">
        <authorList>
            <person name="Dong X."/>
        </authorList>
    </citation>
    <scope>NUCLEOTIDE SEQUENCE</scope>
    <source>
        <strain evidence="1">ZWT</strain>
    </source>
</reference>
<evidence type="ECO:0000313" key="2">
    <source>
        <dbReference type="Proteomes" id="UP001056429"/>
    </source>
</evidence>
<gene>
    <name evidence="1" type="ORF">KDK92_01890</name>
</gene>
<sequence length="540" mass="63406">MKYIHRFLIFTIFLVLICFNNSHLAYSINNTITDYNFDEWYYFNDKDFLSQNYGIIDNKISQYIVSTGEGSISIPIDFKGNYGIYVSIIGDSSEFIVSTTNNKFIVDPRTEFFSRNRNKNTLKELFISNISLDNEDKIEIIFNSPNAKLVNLRLLKLTDEEYTQWLAPESNNKNFLFDNDLYTDFFQGENSSYNMFKYNTIEQYENLSVNILNYCVGTTFFPFYNSSYAGEPYGSFNKYKNAVRVGDITAYNDFMNLYNTYGDPIKIISSSEKTFDLFLTFRMNSFLPNDYRGFLNGNIYNDFSSKTQKFNHKISFYYEDYREYLLNIILESTEKFHPKGITLDFSRTPNFFGYELLNRNARKKILSEFVKTIREEVPDDIKIMVRFPYNYTNYDLDVPLWISEAYVDYISPTSLKYEEFFDITPFVEMVKDSSVKLYPSITSNLGGEDLDINSEKSYQNKGLFGINNEYLSVSDYLLRAIELYEKGAHGVLLFNVNTQIGEPALIPTKLKLLNGVDSLEKWYYFEYLLESKDKEIKFID</sequence>